<dbReference type="RefSeq" id="WP_143235478.1">
    <property type="nucleotide sequence ID" value="NZ_VJWL01000001.1"/>
</dbReference>
<gene>
    <name evidence="3" type="ORF">FM042_06435</name>
</gene>
<organism evidence="3 4">
    <name type="scientific">Aliidiomarina halalkaliphila</name>
    <dbReference type="NCBI Taxonomy" id="2593535"/>
    <lineage>
        <taxon>Bacteria</taxon>
        <taxon>Pseudomonadati</taxon>
        <taxon>Pseudomonadota</taxon>
        <taxon>Gammaproteobacteria</taxon>
        <taxon>Alteromonadales</taxon>
        <taxon>Idiomarinaceae</taxon>
        <taxon>Aliidiomarina</taxon>
    </lineage>
</organism>
<keyword evidence="1" id="KW-0732">Signal</keyword>
<sequence length="955" mass="100635">MLVCRNRLVITLWIVLSSAFCQVLAADYILPNEINRSVFQNAGCSLNTAQDEMNCTGSLIFGNNNDTVQFTVAPFTMNVAGNFDYRNGFKLNESGQASDVLINVGGDMNLSGGPPGNNTVINAVLNIDGSFNVGNNSTLSGDITITNGDLNVGNNSTINGSLDVDGDVTLDPNSTINGNINSTGTVTNEGTVTGYINAPEVEGGGDAGEVCDVNDNEGPCFGDTTVFKYRLNNPGTAFTCESLSIFVEVCADSGCTSLSVDEVTANLVATPNASNPDGATQTFDSGNQTFVGSQSISLAIPDPGNYDLSIQSSIAPQQGAECVGPSGCALTMVDTGFQVVAPDPVIAGNDFSVLVRSVRKDENTGACAAAVQGGIDLDIGLLCLDPDASAAACANWNDYPSAVLSVNSTVVSGHNTPTTITNVNFDSNGEALLSARYGDVGEIAMTVATSVATGATLFGESAAFVVAPASFDVRAIFDSAESPAANLTEDFHNADAFARAGEDFRMEVAALTSQGQRAPSFGLEFTAERPSVSMVAPILSPLASDADAGIPNTPVLQGVGSADLAYVGDGLFASDVVRWHEVGVFRVAARVAGGSYITSNIDAETESYPIGRFIPGYLSVNLIDDGAGSPIMPEFADAQDDFTYVGQEFTWHVAPEFEVVARSLNGTGLNNYVGPLFRLEPQTVTDVYVIANAPTEAVLTDTGLDQDDVLVSAPAEFGDPGRILLNDTRVIERLPEPMLPFNPEFAITLSEAVFTDQDGACYRTSANDPCQGLELTEIGGTQQLTGRLNLLPVSVPADDIMGLEFRAEIFACAGPLNRADIATSCPTTELFWRRNHRDNSTEYSIAWVTTHATYVIVPDSQGDLSVSDIDASLTGLGDFPLIAGQQDGANQLLLQSGGKRGRFLWIVDLTPSGINLPWLRNDWSGADALDDPQAELEFGLPRDNPRVIYQRELGW</sequence>
<accession>A0A552X614</accession>
<dbReference type="EMBL" id="VJWL01000001">
    <property type="protein sequence ID" value="TRW50458.1"/>
    <property type="molecule type" value="Genomic_DNA"/>
</dbReference>
<evidence type="ECO:0000313" key="3">
    <source>
        <dbReference type="EMBL" id="TRW50458.1"/>
    </source>
</evidence>
<keyword evidence="4" id="KW-1185">Reference proteome</keyword>
<evidence type="ECO:0000259" key="2">
    <source>
        <dbReference type="Pfam" id="PF20419"/>
    </source>
</evidence>
<proteinExistence type="predicted"/>
<dbReference type="InterPro" id="IPR046524">
    <property type="entry name" value="DUF6701"/>
</dbReference>
<comment type="caution">
    <text evidence="3">The sequence shown here is derived from an EMBL/GenBank/DDBJ whole genome shotgun (WGS) entry which is preliminary data.</text>
</comment>
<protein>
    <submittedName>
        <fullName evidence="3">DUF4097 domain-containing protein</fullName>
    </submittedName>
</protein>
<name>A0A552X614_9GAMM</name>
<dbReference type="AlphaFoldDB" id="A0A552X614"/>
<evidence type="ECO:0000313" key="4">
    <source>
        <dbReference type="Proteomes" id="UP000320359"/>
    </source>
</evidence>
<feature type="domain" description="DUF6701" evidence="2">
    <location>
        <begin position="324"/>
        <end position="952"/>
    </location>
</feature>
<evidence type="ECO:0000256" key="1">
    <source>
        <dbReference type="SAM" id="SignalP"/>
    </source>
</evidence>
<feature type="chain" id="PRO_5022195316" evidence="1">
    <location>
        <begin position="26"/>
        <end position="955"/>
    </location>
</feature>
<dbReference type="OrthoDB" id="9790247at2"/>
<feature type="signal peptide" evidence="1">
    <location>
        <begin position="1"/>
        <end position="25"/>
    </location>
</feature>
<dbReference type="Pfam" id="PF20419">
    <property type="entry name" value="DUF6701"/>
    <property type="match status" value="1"/>
</dbReference>
<dbReference type="Proteomes" id="UP000320359">
    <property type="component" value="Unassembled WGS sequence"/>
</dbReference>
<reference evidence="3 4" key="1">
    <citation type="submission" date="2019-07" db="EMBL/GenBank/DDBJ databases">
        <authorList>
            <person name="Yang M."/>
            <person name="Zhao D."/>
            <person name="Xiang H."/>
        </authorList>
    </citation>
    <scope>NUCLEOTIDE SEQUENCE [LARGE SCALE GENOMIC DNA]</scope>
    <source>
        <strain evidence="3 4">IM1326</strain>
    </source>
</reference>